<gene>
    <name evidence="1" type="ORF">O181_001819</name>
</gene>
<proteinExistence type="predicted"/>
<keyword evidence="2" id="KW-1185">Reference proteome</keyword>
<dbReference type="AlphaFoldDB" id="A0A9Q3BB97"/>
<protein>
    <submittedName>
        <fullName evidence="1">Uncharacterized protein</fullName>
    </submittedName>
</protein>
<comment type="caution">
    <text evidence="1">The sequence shown here is derived from an EMBL/GenBank/DDBJ whole genome shotgun (WGS) entry which is preliminary data.</text>
</comment>
<name>A0A9Q3BB97_9BASI</name>
<dbReference type="OrthoDB" id="2640446at2759"/>
<organism evidence="1 2">
    <name type="scientific">Austropuccinia psidii MF-1</name>
    <dbReference type="NCBI Taxonomy" id="1389203"/>
    <lineage>
        <taxon>Eukaryota</taxon>
        <taxon>Fungi</taxon>
        <taxon>Dikarya</taxon>
        <taxon>Basidiomycota</taxon>
        <taxon>Pucciniomycotina</taxon>
        <taxon>Pucciniomycetes</taxon>
        <taxon>Pucciniales</taxon>
        <taxon>Sphaerophragmiaceae</taxon>
        <taxon>Austropuccinia</taxon>
    </lineage>
</organism>
<evidence type="ECO:0000313" key="1">
    <source>
        <dbReference type="EMBL" id="MBW0462104.1"/>
    </source>
</evidence>
<reference evidence="1" key="1">
    <citation type="submission" date="2021-03" db="EMBL/GenBank/DDBJ databases">
        <title>Draft genome sequence of rust myrtle Austropuccinia psidii MF-1, a brazilian biotype.</title>
        <authorList>
            <person name="Quecine M.C."/>
            <person name="Pachon D.M.R."/>
            <person name="Bonatelli M.L."/>
            <person name="Correr F.H."/>
            <person name="Franceschini L.M."/>
            <person name="Leite T.F."/>
            <person name="Margarido G.R.A."/>
            <person name="Almeida C.A."/>
            <person name="Ferrarezi J.A."/>
            <person name="Labate C.A."/>
        </authorList>
    </citation>
    <scope>NUCLEOTIDE SEQUENCE</scope>
    <source>
        <strain evidence="1">MF-1</strain>
    </source>
</reference>
<dbReference type="EMBL" id="AVOT02000280">
    <property type="protein sequence ID" value="MBW0462104.1"/>
    <property type="molecule type" value="Genomic_DNA"/>
</dbReference>
<evidence type="ECO:0000313" key="2">
    <source>
        <dbReference type="Proteomes" id="UP000765509"/>
    </source>
</evidence>
<accession>A0A9Q3BB97</accession>
<dbReference type="Proteomes" id="UP000765509">
    <property type="component" value="Unassembled WGS sequence"/>
</dbReference>
<sequence>MCQLSRNCTSWLQGALSADFSNHYWPPVGNQMIHSESAIFLHFQTAHSTPGTLDKGSLRHVLNTMSLGQVPTELCFECKEKAISSLPLAKDISIPENLKQALVGPHHTHWE</sequence>